<dbReference type="Proteomes" id="UP001295423">
    <property type="component" value="Unassembled WGS sequence"/>
</dbReference>
<comment type="caution">
    <text evidence="1">The sequence shown here is derived from an EMBL/GenBank/DDBJ whole genome shotgun (WGS) entry which is preliminary data.</text>
</comment>
<evidence type="ECO:0000313" key="2">
    <source>
        <dbReference type="Proteomes" id="UP001295423"/>
    </source>
</evidence>
<dbReference type="EMBL" id="CAKOGP040002425">
    <property type="protein sequence ID" value="CAJ1969736.1"/>
    <property type="molecule type" value="Genomic_DNA"/>
</dbReference>
<protein>
    <submittedName>
        <fullName evidence="1">Uncharacterized protein</fullName>
    </submittedName>
</protein>
<accession>A0AAD2PY25</accession>
<name>A0AAD2PY25_9STRA</name>
<dbReference type="AlphaFoldDB" id="A0AAD2PY25"/>
<reference evidence="1" key="1">
    <citation type="submission" date="2023-08" db="EMBL/GenBank/DDBJ databases">
        <authorList>
            <person name="Audoor S."/>
            <person name="Bilcke G."/>
        </authorList>
    </citation>
    <scope>NUCLEOTIDE SEQUENCE</scope>
</reference>
<evidence type="ECO:0000313" key="1">
    <source>
        <dbReference type="EMBL" id="CAJ1969736.1"/>
    </source>
</evidence>
<gene>
    <name evidence="1" type="ORF">CYCCA115_LOCUS23861</name>
</gene>
<proteinExistence type="predicted"/>
<organism evidence="1 2">
    <name type="scientific">Cylindrotheca closterium</name>
    <dbReference type="NCBI Taxonomy" id="2856"/>
    <lineage>
        <taxon>Eukaryota</taxon>
        <taxon>Sar</taxon>
        <taxon>Stramenopiles</taxon>
        <taxon>Ochrophyta</taxon>
        <taxon>Bacillariophyta</taxon>
        <taxon>Bacillariophyceae</taxon>
        <taxon>Bacillariophycidae</taxon>
        <taxon>Bacillariales</taxon>
        <taxon>Bacillariaceae</taxon>
        <taxon>Cylindrotheca</taxon>
    </lineage>
</organism>
<keyword evidence="2" id="KW-1185">Reference proteome</keyword>
<sequence length="99" mass="10698">MTEAEKLACKKLKKVAPAGNRGAAGDGADDETEEFDLLTQLKQLAEQERSSAAGSKRSFTHISRDQGDEYINADFVLGSASEVERQWSIAGNLLAPNRS</sequence>